<comment type="caution">
    <text evidence="2">The sequence shown here is derived from an EMBL/GenBank/DDBJ whole genome shotgun (WGS) entry which is preliminary data.</text>
</comment>
<organism evidence="2 3">
    <name type="scientific">Lentinula boryana</name>
    <dbReference type="NCBI Taxonomy" id="40481"/>
    <lineage>
        <taxon>Eukaryota</taxon>
        <taxon>Fungi</taxon>
        <taxon>Dikarya</taxon>
        <taxon>Basidiomycota</taxon>
        <taxon>Agaricomycotina</taxon>
        <taxon>Agaricomycetes</taxon>
        <taxon>Agaricomycetidae</taxon>
        <taxon>Agaricales</taxon>
        <taxon>Marasmiineae</taxon>
        <taxon>Omphalotaceae</taxon>
        <taxon>Lentinula</taxon>
    </lineage>
</organism>
<evidence type="ECO:0000313" key="2">
    <source>
        <dbReference type="EMBL" id="KAJ4000260.1"/>
    </source>
</evidence>
<dbReference type="Proteomes" id="UP001163828">
    <property type="component" value="Unassembled WGS sequence"/>
</dbReference>
<sequence>MADISTPRLRRGQPYDASFDRPDRVRRTHANPEITAMFKRLPVLSRLQRNKEILDSNAQRRLHHIRDPTAPISDVESIISIETSELNIIRSDSITFDLYKPFMDPLTITELKRKNEEDWKKECEDRHRAAGGPNQDDNGNPAIPTTTHPQALTLKPDITLIHQDPTQPAPLFFPPVLKLMAKHTKFIPLNFFTDKNLSFINAQINEIKHHKITHEIDKPHILLLPDITSRIESSPLAGPISESSMSYVNWLNASDNFIEFEASRFDRGHESTRVKFLSQHFTFFSQQIDVEELFLFWRPMEERLHRNHVELNTNLDSLSYAMKWTEVKASSYAEAAFHRLSNGNPYQAFSSSSYSNHTPTDPNSSVPIAYNHNNLQRGRRGGRCGHGMHPYEQNSFRPRNGDNGPASRCIGCGEKGHSIKDYVKHGKFWANYDGHKLRSPNGVRNTSAPYAEAPTGLENSTIAANVPPSNPFISTVPPSPLPFHDFSDNLIHRQPAPDASQEETEIFYRIETPYDPTAFSIELARFNLSNHFPLCNRPRGQRPQGG</sequence>
<evidence type="ECO:0000313" key="3">
    <source>
        <dbReference type="Proteomes" id="UP001163828"/>
    </source>
</evidence>
<reference evidence="2" key="1">
    <citation type="submission" date="2022-08" db="EMBL/GenBank/DDBJ databases">
        <authorList>
            <consortium name="DOE Joint Genome Institute"/>
            <person name="Min B."/>
            <person name="Riley R."/>
            <person name="Sierra-Patev S."/>
            <person name="Naranjo-Ortiz M."/>
            <person name="Looney B."/>
            <person name="Konkel Z."/>
            <person name="Slot J.C."/>
            <person name="Sakamoto Y."/>
            <person name="Steenwyk J.L."/>
            <person name="Rokas A."/>
            <person name="Carro J."/>
            <person name="Camarero S."/>
            <person name="Ferreira P."/>
            <person name="Molpeceres G."/>
            <person name="Ruiz-Duenas F.J."/>
            <person name="Serrano A."/>
            <person name="Henrissat B."/>
            <person name="Drula E."/>
            <person name="Hughes K.W."/>
            <person name="Mata J.L."/>
            <person name="Ishikawa N.K."/>
            <person name="Vargas-Isla R."/>
            <person name="Ushijima S."/>
            <person name="Smith C.A."/>
            <person name="Ahrendt S."/>
            <person name="Andreopoulos W."/>
            <person name="He G."/>
            <person name="Labutti K."/>
            <person name="Lipzen A."/>
            <person name="Ng V."/>
            <person name="Sandor L."/>
            <person name="Barry K."/>
            <person name="Martinez A.T."/>
            <person name="Xiao Y."/>
            <person name="Gibbons J.G."/>
            <person name="Terashima K."/>
            <person name="Hibbett D.S."/>
            <person name="Grigoriev I.V."/>
        </authorList>
    </citation>
    <scope>NUCLEOTIDE SEQUENCE</scope>
    <source>
        <strain evidence="2">TFB10827</strain>
    </source>
</reference>
<evidence type="ECO:0000256" key="1">
    <source>
        <dbReference type="SAM" id="MobiDB-lite"/>
    </source>
</evidence>
<accession>A0ABQ8QP25</accession>
<feature type="region of interest" description="Disordered" evidence="1">
    <location>
        <begin position="350"/>
        <end position="403"/>
    </location>
</feature>
<feature type="compositionally biased region" description="Polar residues" evidence="1">
    <location>
        <begin position="135"/>
        <end position="145"/>
    </location>
</feature>
<name>A0ABQ8QP25_9AGAR</name>
<feature type="region of interest" description="Disordered" evidence="1">
    <location>
        <begin position="122"/>
        <end position="145"/>
    </location>
</feature>
<keyword evidence="3" id="KW-1185">Reference proteome</keyword>
<protein>
    <recommendedName>
        <fullName evidence="4">CCHC-type domain-containing protein</fullName>
    </recommendedName>
</protein>
<feature type="compositionally biased region" description="Polar residues" evidence="1">
    <location>
        <begin position="350"/>
        <end position="376"/>
    </location>
</feature>
<feature type="region of interest" description="Disordered" evidence="1">
    <location>
        <begin position="1"/>
        <end position="22"/>
    </location>
</feature>
<dbReference type="EMBL" id="MU790524">
    <property type="protein sequence ID" value="KAJ4000260.1"/>
    <property type="molecule type" value="Genomic_DNA"/>
</dbReference>
<proteinExistence type="predicted"/>
<evidence type="ECO:0008006" key="4">
    <source>
        <dbReference type="Google" id="ProtNLM"/>
    </source>
</evidence>
<gene>
    <name evidence="2" type="ORF">F5050DRAFT_1841099</name>
</gene>